<reference evidence="1 2" key="1">
    <citation type="submission" date="2019-08" db="EMBL/GenBank/DDBJ databases">
        <title>Complete genome sequence of Terriglobus albidus strain ORNL.</title>
        <authorList>
            <person name="Podar M."/>
        </authorList>
    </citation>
    <scope>NUCLEOTIDE SEQUENCE [LARGE SCALE GENOMIC DNA]</scope>
    <source>
        <strain evidence="1 2">ORNL</strain>
    </source>
</reference>
<dbReference type="AlphaFoldDB" id="A0A5B9E5C8"/>
<evidence type="ECO:0000313" key="1">
    <source>
        <dbReference type="EMBL" id="QEE26774.1"/>
    </source>
</evidence>
<dbReference type="InterPro" id="IPR014519">
    <property type="entry name" value="UCP024492"/>
</dbReference>
<accession>A0A5B9E5C8</accession>
<dbReference type="KEGG" id="talb:FTW19_01395"/>
<proteinExistence type="predicted"/>
<sequence length="176" mass="19386">MELGCSGWAVPGLVANTLTRIYTIGHSRHPLAVLIDLLRQQGIQTLADIRSIPASRRMPWFSRAPLAAALTEVGIRYVWMGDRLGGKPRDAAVHGSDGEVDYAAVRATSRFQTGMELLEKTAAASSTAIMCAEEDPMHCHRWLLLGPAMAERHMEVLHIRGDGRVESMAPVQNWLF</sequence>
<dbReference type="OrthoDB" id="9789109at2"/>
<evidence type="ECO:0000313" key="2">
    <source>
        <dbReference type="Proteomes" id="UP000321820"/>
    </source>
</evidence>
<name>A0A5B9E5C8_9BACT</name>
<dbReference type="PIRSF" id="PIRSF024492">
    <property type="entry name" value="UCP024492"/>
    <property type="match status" value="1"/>
</dbReference>
<dbReference type="InterPro" id="IPR007438">
    <property type="entry name" value="DUF488"/>
</dbReference>
<dbReference type="EMBL" id="CP042806">
    <property type="protein sequence ID" value="QEE26774.1"/>
    <property type="molecule type" value="Genomic_DNA"/>
</dbReference>
<organism evidence="1 2">
    <name type="scientific">Terriglobus albidus</name>
    <dbReference type="NCBI Taxonomy" id="1592106"/>
    <lineage>
        <taxon>Bacteria</taxon>
        <taxon>Pseudomonadati</taxon>
        <taxon>Acidobacteriota</taxon>
        <taxon>Terriglobia</taxon>
        <taxon>Terriglobales</taxon>
        <taxon>Acidobacteriaceae</taxon>
        <taxon>Terriglobus</taxon>
    </lineage>
</organism>
<protein>
    <submittedName>
        <fullName evidence="1">DUF488 domain-containing protein</fullName>
    </submittedName>
</protein>
<dbReference type="PANTHER" id="PTHR39337">
    <property type="entry name" value="BLR5642 PROTEIN"/>
    <property type="match status" value="1"/>
</dbReference>
<dbReference type="Pfam" id="PF04343">
    <property type="entry name" value="DUF488"/>
    <property type="match status" value="1"/>
</dbReference>
<dbReference type="Proteomes" id="UP000321820">
    <property type="component" value="Chromosome"/>
</dbReference>
<keyword evidence="2" id="KW-1185">Reference proteome</keyword>
<gene>
    <name evidence="1" type="ORF">FTW19_01395</name>
</gene>
<dbReference type="PANTHER" id="PTHR39337:SF1">
    <property type="entry name" value="BLR5642 PROTEIN"/>
    <property type="match status" value="1"/>
</dbReference>